<evidence type="ECO:0008006" key="4">
    <source>
        <dbReference type="Google" id="ProtNLM"/>
    </source>
</evidence>
<keyword evidence="3" id="KW-1185">Reference proteome</keyword>
<dbReference type="Proteomes" id="UP000318055">
    <property type="component" value="Chromosome"/>
</dbReference>
<reference evidence="2 3" key="1">
    <citation type="submission" date="2019-07" db="EMBL/GenBank/DDBJ databases">
        <title>Sphingomonas alkalisoli sp. nov., isolated from rhizosphere soil of Suaedae salsa.</title>
        <authorList>
            <person name="Zhang H."/>
            <person name="Xu L."/>
            <person name="Zhang J.-X."/>
            <person name="Sun J.-Q."/>
        </authorList>
    </citation>
    <scope>NUCLEOTIDE SEQUENCE [LARGE SCALE GENOMIC DNA]</scope>
    <source>
        <strain evidence="2 3">XS-10</strain>
    </source>
</reference>
<dbReference type="AlphaFoldDB" id="A0A518RHG6"/>
<proteinExistence type="predicted"/>
<gene>
    <name evidence="2" type="ORF">FPZ54_13390</name>
</gene>
<feature type="chain" id="PRO_5021904091" description="VCBS repeat-containing protein" evidence="1">
    <location>
        <begin position="21"/>
        <end position="162"/>
    </location>
</feature>
<keyword evidence="1" id="KW-0732">Signal</keyword>
<protein>
    <recommendedName>
        <fullName evidence="4">VCBS repeat-containing protein</fullName>
    </recommendedName>
</protein>
<accession>A0A518RHG6</accession>
<dbReference type="KEGG" id="ssua:FPZ54_13390"/>
<evidence type="ECO:0000313" key="2">
    <source>
        <dbReference type="EMBL" id="QDX26903.1"/>
    </source>
</evidence>
<organism evidence="2 3">
    <name type="scientific">Sphingomonas suaedae</name>
    <dbReference type="NCBI Taxonomy" id="2599297"/>
    <lineage>
        <taxon>Bacteria</taxon>
        <taxon>Pseudomonadati</taxon>
        <taxon>Pseudomonadota</taxon>
        <taxon>Alphaproteobacteria</taxon>
        <taxon>Sphingomonadales</taxon>
        <taxon>Sphingomonadaceae</taxon>
        <taxon>Sphingomonas</taxon>
    </lineage>
</organism>
<evidence type="ECO:0000313" key="3">
    <source>
        <dbReference type="Proteomes" id="UP000318055"/>
    </source>
</evidence>
<name>A0A518RHG6_9SPHN</name>
<dbReference type="OrthoDB" id="7590850at2"/>
<feature type="signal peptide" evidence="1">
    <location>
        <begin position="1"/>
        <end position="20"/>
    </location>
</feature>
<dbReference type="EMBL" id="CP042239">
    <property type="protein sequence ID" value="QDX26903.1"/>
    <property type="molecule type" value="Genomic_DNA"/>
</dbReference>
<sequence>MAMFGCLAASATALAATAHAQLPDPQIVTLQADLDQDGKPDIVTAYGRRNLRTYSVYIKRSTGREFSPLSRYYDSKRTRLSLTYREHGGDVRCAEWQSGRGDIGCGVPHGPHIPRRAIAVDTGEQILLLFYSQADQAYGRPDHAKGYFWVMPAVAGPPARMP</sequence>
<evidence type="ECO:0000256" key="1">
    <source>
        <dbReference type="SAM" id="SignalP"/>
    </source>
</evidence>